<dbReference type="PANTHER" id="PTHR31402">
    <property type="entry name" value="UPF0711 PROTEIN C18ORF21"/>
    <property type="match status" value="1"/>
</dbReference>
<proteinExistence type="inferred from homology"/>
<feature type="compositionally biased region" description="Polar residues" evidence="2">
    <location>
        <begin position="186"/>
        <end position="197"/>
    </location>
</feature>
<comment type="caution">
    <text evidence="3">The sequence shown here is derived from an EMBL/GenBank/DDBJ whole genome shotgun (WGS) entry which is preliminary data.</text>
</comment>
<protein>
    <submittedName>
        <fullName evidence="3">Uncharacterized protein</fullName>
    </submittedName>
</protein>
<dbReference type="Pfam" id="PF15719">
    <property type="entry name" value="Rmp24-like"/>
    <property type="match status" value="1"/>
</dbReference>
<dbReference type="InterPro" id="IPR029779">
    <property type="entry name" value="Rmp24-like"/>
</dbReference>
<feature type="region of interest" description="Disordered" evidence="2">
    <location>
        <begin position="153"/>
        <end position="197"/>
    </location>
</feature>
<comment type="similarity">
    <text evidence="1">Belongs to the UPF0711 family.</text>
</comment>
<name>A0AAD9PAW3_RIDPI</name>
<evidence type="ECO:0000256" key="1">
    <source>
        <dbReference type="ARBA" id="ARBA00006160"/>
    </source>
</evidence>
<feature type="compositionally biased region" description="Basic residues" evidence="2">
    <location>
        <begin position="156"/>
        <end position="170"/>
    </location>
</feature>
<evidence type="ECO:0000313" key="3">
    <source>
        <dbReference type="EMBL" id="KAK2191329.1"/>
    </source>
</evidence>
<dbReference type="PANTHER" id="PTHR31402:SF2">
    <property type="entry name" value="UPF0711 PROTEIN C18ORF21"/>
    <property type="match status" value="1"/>
</dbReference>
<evidence type="ECO:0000256" key="2">
    <source>
        <dbReference type="SAM" id="MobiDB-lite"/>
    </source>
</evidence>
<dbReference type="EMBL" id="JAODUO010000054">
    <property type="protein sequence ID" value="KAK2191329.1"/>
    <property type="molecule type" value="Genomic_DNA"/>
</dbReference>
<sequence length="197" mass="22269">MASVSKYSDMTSLALTKLCLAADYYAEVSPALARFFIDKVDRIKERSGLPPTASHLRCQFCGAVFRPGNHHSHVKAQMKETRKIQQLRKHEETPGCRLGRFQRRLLDMYTNRKNCLTIVCDVCNKRTRVWFPGEREKGAKGTCEEILVPDTSKMSRSAKKKLKKKLKKKKQQSEGGVTPDVARLTAASTSRISQHAS</sequence>
<dbReference type="AlphaFoldDB" id="A0AAD9PAW3"/>
<gene>
    <name evidence="3" type="ORF">NP493_54g04043</name>
</gene>
<accession>A0AAD9PAW3</accession>
<reference evidence="3" key="1">
    <citation type="journal article" date="2023" name="Mol. Biol. Evol.">
        <title>Third-Generation Sequencing Reveals the Adaptive Role of the Epigenome in Three Deep-Sea Polychaetes.</title>
        <authorList>
            <person name="Perez M."/>
            <person name="Aroh O."/>
            <person name="Sun Y."/>
            <person name="Lan Y."/>
            <person name="Juniper S.K."/>
            <person name="Young C.R."/>
            <person name="Angers B."/>
            <person name="Qian P.Y."/>
        </authorList>
    </citation>
    <scope>NUCLEOTIDE SEQUENCE</scope>
    <source>
        <strain evidence="3">R07B-5</strain>
    </source>
</reference>
<dbReference type="Proteomes" id="UP001209878">
    <property type="component" value="Unassembled WGS sequence"/>
</dbReference>
<organism evidence="3 4">
    <name type="scientific">Ridgeia piscesae</name>
    <name type="common">Tubeworm</name>
    <dbReference type="NCBI Taxonomy" id="27915"/>
    <lineage>
        <taxon>Eukaryota</taxon>
        <taxon>Metazoa</taxon>
        <taxon>Spiralia</taxon>
        <taxon>Lophotrochozoa</taxon>
        <taxon>Annelida</taxon>
        <taxon>Polychaeta</taxon>
        <taxon>Sedentaria</taxon>
        <taxon>Canalipalpata</taxon>
        <taxon>Sabellida</taxon>
        <taxon>Siboglinidae</taxon>
        <taxon>Ridgeia</taxon>
    </lineage>
</organism>
<evidence type="ECO:0000313" key="4">
    <source>
        <dbReference type="Proteomes" id="UP001209878"/>
    </source>
</evidence>
<keyword evidence="4" id="KW-1185">Reference proteome</keyword>